<evidence type="ECO:0000313" key="2">
    <source>
        <dbReference type="Proteomes" id="UP000298616"/>
    </source>
</evidence>
<dbReference type="RefSeq" id="WP_137090770.1">
    <property type="nucleotide sequence ID" value="NZ_CP028923.1"/>
</dbReference>
<dbReference type="OrthoDB" id="117483at2"/>
<dbReference type="SUPFAM" id="SSF109854">
    <property type="entry name" value="DinB/YfiT-like putative metalloenzymes"/>
    <property type="match status" value="1"/>
</dbReference>
<keyword evidence="2" id="KW-1185">Reference proteome</keyword>
<name>A0A4D7JWK0_9BACT</name>
<evidence type="ECO:0008006" key="3">
    <source>
        <dbReference type="Google" id="ProtNLM"/>
    </source>
</evidence>
<dbReference type="AlphaFoldDB" id="A0A4D7JWK0"/>
<dbReference type="EMBL" id="CP028923">
    <property type="protein sequence ID" value="QCK15185.1"/>
    <property type="molecule type" value="Genomic_DNA"/>
</dbReference>
<dbReference type="Gene3D" id="1.20.120.450">
    <property type="entry name" value="dinb family like domain"/>
    <property type="match status" value="1"/>
</dbReference>
<dbReference type="Proteomes" id="UP000298616">
    <property type="component" value="Chromosome"/>
</dbReference>
<gene>
    <name evidence="1" type="ORF">DCC35_10720</name>
</gene>
<dbReference type="InterPro" id="IPR006311">
    <property type="entry name" value="TAT_signal"/>
</dbReference>
<sequence>MNKTNQTNGRRNFLLKSAAVTAGIAGLPFVSISAENESILSDSDLHIIGPKPGFTHQVGTLYSMMNWMRETLLNSLKGLTVEELDYQVDEQSNSIGAMLYHLASTERYYQLNTFDNMKWGTWDHSIKDKWDVGMNLGEAARDKIKGNDLQDYLDLLSEVRQATIDEFKKRDDGWLFTRDMDWPWGPTNNYCKWFHVCEHESNHNGQIKWIKKRLKGR</sequence>
<dbReference type="PROSITE" id="PS51318">
    <property type="entry name" value="TAT"/>
    <property type="match status" value="1"/>
</dbReference>
<dbReference type="InterPro" id="IPR034660">
    <property type="entry name" value="DinB/YfiT-like"/>
</dbReference>
<dbReference type="InterPro" id="IPR007061">
    <property type="entry name" value="MST-like"/>
</dbReference>
<proteinExistence type="predicted"/>
<accession>A0A4D7JWK0</accession>
<evidence type="ECO:0000313" key="1">
    <source>
        <dbReference type="EMBL" id="QCK15185.1"/>
    </source>
</evidence>
<protein>
    <recommendedName>
        <fullName evidence="3">DUF664 domain-containing protein</fullName>
    </recommendedName>
</protein>
<reference evidence="1 2" key="1">
    <citation type="submission" date="2018-04" db="EMBL/GenBank/DDBJ databases">
        <title>Complete genome uncultured novel isolate.</title>
        <authorList>
            <person name="Merlino G."/>
        </authorList>
    </citation>
    <scope>NUCLEOTIDE SEQUENCE [LARGE SCALE GENOMIC DNA]</scope>
    <source>
        <strain evidence="2">R1DC9</strain>
    </source>
</reference>
<organism evidence="1 2">
    <name type="scientific">Mangrovivirga cuniculi</name>
    <dbReference type="NCBI Taxonomy" id="2715131"/>
    <lineage>
        <taxon>Bacteria</taxon>
        <taxon>Pseudomonadati</taxon>
        <taxon>Bacteroidota</taxon>
        <taxon>Cytophagia</taxon>
        <taxon>Cytophagales</taxon>
        <taxon>Mangrovivirgaceae</taxon>
        <taxon>Mangrovivirga</taxon>
    </lineage>
</organism>
<dbReference type="Pfam" id="PF04978">
    <property type="entry name" value="MST"/>
    <property type="match status" value="1"/>
</dbReference>
<dbReference type="KEGG" id="fpf:DCC35_10720"/>